<evidence type="ECO:0000313" key="7">
    <source>
        <dbReference type="Proteomes" id="UP000535182"/>
    </source>
</evidence>
<evidence type="ECO:0000256" key="1">
    <source>
        <dbReference type="ARBA" id="ARBA00023015"/>
    </source>
</evidence>
<evidence type="ECO:0000259" key="5">
    <source>
        <dbReference type="PROSITE" id="PS51063"/>
    </source>
</evidence>
<evidence type="ECO:0000256" key="2">
    <source>
        <dbReference type="ARBA" id="ARBA00023125"/>
    </source>
</evidence>
<dbReference type="EMBL" id="JACHEB010000018">
    <property type="protein sequence ID" value="MBB5331844.1"/>
    <property type="molecule type" value="Genomic_DNA"/>
</dbReference>
<dbReference type="PANTHER" id="PTHR24567">
    <property type="entry name" value="CRP FAMILY TRANSCRIPTIONAL REGULATORY PROTEIN"/>
    <property type="match status" value="1"/>
</dbReference>
<dbReference type="SMART" id="SM00100">
    <property type="entry name" value="cNMP"/>
    <property type="match status" value="1"/>
</dbReference>
<evidence type="ECO:0000256" key="3">
    <source>
        <dbReference type="ARBA" id="ARBA00023163"/>
    </source>
</evidence>
<dbReference type="Gene3D" id="2.60.120.10">
    <property type="entry name" value="Jelly Rolls"/>
    <property type="match status" value="1"/>
</dbReference>
<dbReference type="SUPFAM" id="SSF46785">
    <property type="entry name" value="Winged helix' DNA-binding domain"/>
    <property type="match status" value="1"/>
</dbReference>
<dbReference type="PROSITE" id="PS51063">
    <property type="entry name" value="HTH_CRP_2"/>
    <property type="match status" value="1"/>
</dbReference>
<dbReference type="Pfam" id="PF00027">
    <property type="entry name" value="cNMP_binding"/>
    <property type="match status" value="1"/>
</dbReference>
<dbReference type="InterPro" id="IPR050397">
    <property type="entry name" value="Env_Response_Regulators"/>
</dbReference>
<dbReference type="GO" id="GO:0003677">
    <property type="term" value="F:DNA binding"/>
    <property type="evidence" value="ECO:0007669"/>
    <property type="project" value="UniProtKB-KW"/>
</dbReference>
<protein>
    <submittedName>
        <fullName evidence="6">CRP-like cAMP-binding protein</fullName>
    </submittedName>
</protein>
<dbReference type="AlphaFoldDB" id="A0A9X0QKH4"/>
<accession>A0A9X0QKH4</accession>
<evidence type="ECO:0000313" key="6">
    <source>
        <dbReference type="EMBL" id="MBB5331844.1"/>
    </source>
</evidence>
<dbReference type="InterPro" id="IPR036390">
    <property type="entry name" value="WH_DNA-bd_sf"/>
</dbReference>
<organism evidence="6 7">
    <name type="scientific">Tunturiibacter gelidiferens</name>
    <dbReference type="NCBI Taxonomy" id="3069689"/>
    <lineage>
        <taxon>Bacteria</taxon>
        <taxon>Pseudomonadati</taxon>
        <taxon>Acidobacteriota</taxon>
        <taxon>Terriglobia</taxon>
        <taxon>Terriglobales</taxon>
        <taxon>Acidobacteriaceae</taxon>
        <taxon>Tunturiibacter</taxon>
    </lineage>
</organism>
<sequence length="225" mass="24659">MAALVGKLSPRLLDGLAPDDLIRVLKGATSQRFPRHSLIAHEGYPADKLFLLLDGLARTFTTTPKGEKIVLLWIPPGEASGGRALLSQPTNYLLSTEAITDSTAIVWERQVLLSLSKQCPRLIENALLIASDYLAAYRDFHVAASYDSAGQRVAQVLSNLAHKMGREELGGIAIEVTNEELANEANVSIFTISRLMSEWQQKGLLEKRRGRVVLGSAKELLQSTR</sequence>
<dbReference type="SUPFAM" id="SSF51206">
    <property type="entry name" value="cAMP-binding domain-like"/>
    <property type="match status" value="1"/>
</dbReference>
<dbReference type="Pfam" id="PF13545">
    <property type="entry name" value="HTH_Crp_2"/>
    <property type="match status" value="1"/>
</dbReference>
<keyword evidence="1" id="KW-0805">Transcription regulation</keyword>
<feature type="domain" description="HTH crp-type" evidence="5">
    <location>
        <begin position="147"/>
        <end position="218"/>
    </location>
</feature>
<dbReference type="RefSeq" id="WP_260698611.1">
    <property type="nucleotide sequence ID" value="NZ_JACHEB010000018.1"/>
</dbReference>
<gene>
    <name evidence="6" type="ORF">HDF14_005493</name>
</gene>
<evidence type="ECO:0000259" key="4">
    <source>
        <dbReference type="PROSITE" id="PS50042"/>
    </source>
</evidence>
<proteinExistence type="predicted"/>
<keyword evidence="3" id="KW-0804">Transcription</keyword>
<keyword evidence="2" id="KW-0238">DNA-binding</keyword>
<feature type="domain" description="Cyclic nucleotide-binding" evidence="4">
    <location>
        <begin position="12"/>
        <end position="115"/>
    </location>
</feature>
<dbReference type="Proteomes" id="UP000535182">
    <property type="component" value="Unassembled WGS sequence"/>
</dbReference>
<dbReference type="SMART" id="SM00419">
    <property type="entry name" value="HTH_CRP"/>
    <property type="match status" value="1"/>
</dbReference>
<dbReference type="InterPro" id="IPR018490">
    <property type="entry name" value="cNMP-bd_dom_sf"/>
</dbReference>
<dbReference type="GO" id="GO:0005829">
    <property type="term" value="C:cytosol"/>
    <property type="evidence" value="ECO:0007669"/>
    <property type="project" value="TreeGrafter"/>
</dbReference>
<dbReference type="PANTHER" id="PTHR24567:SF26">
    <property type="entry name" value="REGULATORY PROTEIN YEIL"/>
    <property type="match status" value="1"/>
</dbReference>
<keyword evidence="7" id="KW-1185">Reference proteome</keyword>
<dbReference type="PROSITE" id="PS50042">
    <property type="entry name" value="CNMP_BINDING_3"/>
    <property type="match status" value="1"/>
</dbReference>
<dbReference type="Gene3D" id="1.10.10.10">
    <property type="entry name" value="Winged helix-like DNA-binding domain superfamily/Winged helix DNA-binding domain"/>
    <property type="match status" value="1"/>
</dbReference>
<comment type="caution">
    <text evidence="6">The sequence shown here is derived from an EMBL/GenBank/DDBJ whole genome shotgun (WGS) entry which is preliminary data.</text>
</comment>
<reference evidence="6 7" key="1">
    <citation type="submission" date="2020-08" db="EMBL/GenBank/DDBJ databases">
        <title>Genomic Encyclopedia of Type Strains, Phase IV (KMG-V): Genome sequencing to study the core and pangenomes of soil and plant-associated prokaryotes.</title>
        <authorList>
            <person name="Whitman W."/>
        </authorList>
    </citation>
    <scope>NUCLEOTIDE SEQUENCE [LARGE SCALE GENOMIC DNA]</scope>
    <source>
        <strain evidence="6 7">X5P2</strain>
    </source>
</reference>
<dbReference type="CDD" id="cd00038">
    <property type="entry name" value="CAP_ED"/>
    <property type="match status" value="1"/>
</dbReference>
<dbReference type="InterPro" id="IPR012318">
    <property type="entry name" value="HTH_CRP"/>
</dbReference>
<dbReference type="GO" id="GO:0003700">
    <property type="term" value="F:DNA-binding transcription factor activity"/>
    <property type="evidence" value="ECO:0007669"/>
    <property type="project" value="TreeGrafter"/>
</dbReference>
<name>A0A9X0QKH4_9BACT</name>
<dbReference type="InterPro" id="IPR036388">
    <property type="entry name" value="WH-like_DNA-bd_sf"/>
</dbReference>
<dbReference type="InterPro" id="IPR000595">
    <property type="entry name" value="cNMP-bd_dom"/>
</dbReference>
<dbReference type="InterPro" id="IPR014710">
    <property type="entry name" value="RmlC-like_jellyroll"/>
</dbReference>